<evidence type="ECO:0000256" key="1">
    <source>
        <dbReference type="ARBA" id="ARBA00004167"/>
    </source>
</evidence>
<dbReference type="PROSITE" id="PS52015">
    <property type="entry name" value="TONB_CTD"/>
    <property type="match status" value="1"/>
</dbReference>
<keyword evidence="3 6" id="KW-1133">Transmembrane helix</keyword>
<feature type="domain" description="TonB C-terminal" evidence="7">
    <location>
        <begin position="310"/>
        <end position="408"/>
    </location>
</feature>
<dbReference type="Proteomes" id="UP000029385">
    <property type="component" value="Unassembled WGS sequence"/>
</dbReference>
<evidence type="ECO:0000256" key="2">
    <source>
        <dbReference type="ARBA" id="ARBA00022692"/>
    </source>
</evidence>
<feature type="transmembrane region" description="Helical" evidence="6">
    <location>
        <begin position="269"/>
        <end position="289"/>
    </location>
</feature>
<dbReference type="NCBIfam" id="TIGR01352">
    <property type="entry name" value="tonB_Cterm"/>
    <property type="match status" value="1"/>
</dbReference>
<evidence type="ECO:0000313" key="9">
    <source>
        <dbReference type="Proteomes" id="UP000029385"/>
    </source>
</evidence>
<dbReference type="Pfam" id="PF05569">
    <property type="entry name" value="Peptidase_M56"/>
    <property type="match status" value="1"/>
</dbReference>
<dbReference type="PANTHER" id="PTHR34978">
    <property type="entry name" value="POSSIBLE SENSOR-TRANSDUCER PROTEIN BLAR"/>
    <property type="match status" value="1"/>
</dbReference>
<comment type="subcellular location">
    <subcellularLocation>
        <location evidence="1">Membrane</location>
        <topology evidence="1">Single-pass membrane protein</topology>
    </subcellularLocation>
</comment>
<dbReference type="eggNOG" id="COG4219">
    <property type="taxonomic scope" value="Bacteria"/>
</dbReference>
<dbReference type="PANTHER" id="PTHR34978:SF3">
    <property type="entry name" value="SLR0241 PROTEIN"/>
    <property type="match status" value="1"/>
</dbReference>
<dbReference type="STRING" id="1121015.GCA_000420545_00803"/>
<evidence type="ECO:0000256" key="6">
    <source>
        <dbReference type="SAM" id="Phobius"/>
    </source>
</evidence>
<dbReference type="EMBL" id="AVCI01000005">
    <property type="protein sequence ID" value="KFN43589.1"/>
    <property type="molecule type" value="Genomic_DNA"/>
</dbReference>
<evidence type="ECO:0000259" key="7">
    <source>
        <dbReference type="PROSITE" id="PS52015"/>
    </source>
</evidence>
<dbReference type="InterPro" id="IPR037682">
    <property type="entry name" value="TonB_C"/>
</dbReference>
<feature type="region of interest" description="Disordered" evidence="5">
    <location>
        <begin position="379"/>
        <end position="415"/>
    </location>
</feature>
<dbReference type="InterPro" id="IPR008756">
    <property type="entry name" value="Peptidase_M56"/>
</dbReference>
<dbReference type="PATRIC" id="fig|1121015.4.peg.1477"/>
<keyword evidence="4 6" id="KW-0472">Membrane</keyword>
<protein>
    <recommendedName>
        <fullName evidence="7">TonB C-terminal domain-containing protein</fullName>
    </recommendedName>
</protein>
<comment type="caution">
    <text evidence="8">The sequence shown here is derived from an EMBL/GenBank/DDBJ whole genome shotgun (WGS) entry which is preliminary data.</text>
</comment>
<gene>
    <name evidence="8" type="ORF">N789_09955</name>
</gene>
<dbReference type="InterPro" id="IPR052173">
    <property type="entry name" value="Beta-lactam_resp_regulator"/>
</dbReference>
<dbReference type="AlphaFoldDB" id="A0A091AY69"/>
<dbReference type="CDD" id="cd07341">
    <property type="entry name" value="M56_BlaR1_MecR1_like"/>
    <property type="match status" value="1"/>
</dbReference>
<dbReference type="eggNOG" id="COG0810">
    <property type="taxonomic scope" value="Bacteria"/>
</dbReference>
<reference evidence="8 9" key="1">
    <citation type="submission" date="2013-09" db="EMBL/GenBank/DDBJ databases">
        <title>Genome sequencing of Arenimonas oryziterrae.</title>
        <authorList>
            <person name="Chen F."/>
            <person name="Wang G."/>
        </authorList>
    </citation>
    <scope>NUCLEOTIDE SEQUENCE [LARGE SCALE GENOMIC DNA]</scope>
    <source>
        <strain evidence="8 9">YC6267</strain>
    </source>
</reference>
<dbReference type="SUPFAM" id="SSF74653">
    <property type="entry name" value="TolA/TonB C-terminal domain"/>
    <property type="match status" value="1"/>
</dbReference>
<dbReference type="OrthoDB" id="1628901at2"/>
<name>A0A091AY69_9GAMM</name>
<evidence type="ECO:0000256" key="3">
    <source>
        <dbReference type="ARBA" id="ARBA00022989"/>
    </source>
</evidence>
<evidence type="ECO:0000256" key="5">
    <source>
        <dbReference type="SAM" id="MobiDB-lite"/>
    </source>
</evidence>
<feature type="transmembrane region" description="Helical" evidence="6">
    <location>
        <begin position="6"/>
        <end position="26"/>
    </location>
</feature>
<dbReference type="GO" id="GO:0055085">
    <property type="term" value="P:transmembrane transport"/>
    <property type="evidence" value="ECO:0007669"/>
    <property type="project" value="InterPro"/>
</dbReference>
<organism evidence="8 9">
    <name type="scientific">Arenimonas oryziterrae DSM 21050 = YC6267</name>
    <dbReference type="NCBI Taxonomy" id="1121015"/>
    <lineage>
        <taxon>Bacteria</taxon>
        <taxon>Pseudomonadati</taxon>
        <taxon>Pseudomonadota</taxon>
        <taxon>Gammaproteobacteria</taxon>
        <taxon>Lysobacterales</taxon>
        <taxon>Lysobacteraceae</taxon>
        <taxon>Arenimonas</taxon>
    </lineage>
</organism>
<evidence type="ECO:0000313" key="8">
    <source>
        <dbReference type="EMBL" id="KFN43589.1"/>
    </source>
</evidence>
<dbReference type="Pfam" id="PF03544">
    <property type="entry name" value="TonB_C"/>
    <property type="match status" value="1"/>
</dbReference>
<feature type="transmembrane region" description="Helical" evidence="6">
    <location>
        <begin position="89"/>
        <end position="109"/>
    </location>
</feature>
<accession>A0A091AY69</accession>
<keyword evidence="2 6" id="KW-0812">Transmembrane</keyword>
<proteinExistence type="predicted"/>
<dbReference type="Gene3D" id="3.30.1150.10">
    <property type="match status" value="1"/>
</dbReference>
<dbReference type="RefSeq" id="WP_022968454.1">
    <property type="nucleotide sequence ID" value="NZ_ATVD01000001.1"/>
</dbReference>
<evidence type="ECO:0000256" key="4">
    <source>
        <dbReference type="ARBA" id="ARBA00023136"/>
    </source>
</evidence>
<dbReference type="InterPro" id="IPR006260">
    <property type="entry name" value="TonB/TolA_C"/>
</dbReference>
<sequence length="415" mass="44847">MNADLLTELGQATLAISAAIVFIALVRQPLRRGWGARVAYVLWVGAPLAVLAVLLPAPSPQTLPVIAPAVTIGLPQSLASAWTASAPAAATWLLPLWLLGMVAFLIVIARRQTNFNRLVQRHAHLPYDEVIGHGPAVAGFLRPRIVLPTDFRERYNADEQALVLAHEQVHLRRGDVHAQTLASVLRCLFWFNPLVHYAATRFRFDQELACDAVVLQQFPKSRRTYGDAMLKTQLAEFGLPLGCHWPSNHPLKERIAMLKHPLPGTARRLSGAMLVAVVVATGSYAAWIAQPAYAAPKPSPTVAQPAPVPSVTRITEGDVLTPPKYPDAAKAEGLRGKVMLKLLVGIDGNVKQVQVESSEPAGVFDQAAIEAASQWHFSNASRDSDGKPVEGWVRVPIQFEPESPAPASSGQSSSP</sequence>
<keyword evidence="9" id="KW-1185">Reference proteome</keyword>
<dbReference type="GO" id="GO:0016020">
    <property type="term" value="C:membrane"/>
    <property type="evidence" value="ECO:0007669"/>
    <property type="project" value="UniProtKB-SubCell"/>
</dbReference>
<feature type="transmembrane region" description="Helical" evidence="6">
    <location>
        <begin position="38"/>
        <end position="57"/>
    </location>
</feature>
<feature type="compositionally biased region" description="Low complexity" evidence="5">
    <location>
        <begin position="400"/>
        <end position="415"/>
    </location>
</feature>